<evidence type="ECO:0000313" key="1">
    <source>
        <dbReference type="EMBL" id="CAG7727873.1"/>
    </source>
</evidence>
<proteinExistence type="predicted"/>
<name>A0A8J2K1J1_9HEXA</name>
<dbReference type="Proteomes" id="UP000708208">
    <property type="component" value="Unassembled WGS sequence"/>
</dbReference>
<reference evidence="1" key="1">
    <citation type="submission" date="2021-06" db="EMBL/GenBank/DDBJ databases">
        <authorList>
            <person name="Hodson N. C."/>
            <person name="Mongue J. A."/>
            <person name="Jaron S. K."/>
        </authorList>
    </citation>
    <scope>NUCLEOTIDE SEQUENCE</scope>
</reference>
<protein>
    <submittedName>
        <fullName evidence="1">Uncharacterized protein</fullName>
    </submittedName>
</protein>
<feature type="non-terminal residue" evidence="1">
    <location>
        <position position="39"/>
    </location>
</feature>
<dbReference type="EMBL" id="CAJVCH010154563">
    <property type="protein sequence ID" value="CAG7727873.1"/>
    <property type="molecule type" value="Genomic_DNA"/>
</dbReference>
<sequence length="39" mass="4407">MSELVNLKKRIENGKGLIRTKFTNVALAKEYGTPQSRSK</sequence>
<accession>A0A8J2K1J1</accession>
<comment type="caution">
    <text evidence="1">The sequence shown here is derived from an EMBL/GenBank/DDBJ whole genome shotgun (WGS) entry which is preliminary data.</text>
</comment>
<organism evidence="1 2">
    <name type="scientific">Allacma fusca</name>
    <dbReference type="NCBI Taxonomy" id="39272"/>
    <lineage>
        <taxon>Eukaryota</taxon>
        <taxon>Metazoa</taxon>
        <taxon>Ecdysozoa</taxon>
        <taxon>Arthropoda</taxon>
        <taxon>Hexapoda</taxon>
        <taxon>Collembola</taxon>
        <taxon>Symphypleona</taxon>
        <taxon>Sminthuridae</taxon>
        <taxon>Allacma</taxon>
    </lineage>
</organism>
<dbReference type="AlphaFoldDB" id="A0A8J2K1J1"/>
<gene>
    <name evidence="1" type="ORF">AFUS01_LOCUS16691</name>
</gene>
<evidence type="ECO:0000313" key="2">
    <source>
        <dbReference type="Proteomes" id="UP000708208"/>
    </source>
</evidence>
<keyword evidence="2" id="KW-1185">Reference proteome</keyword>